<dbReference type="InterPro" id="IPR052515">
    <property type="entry name" value="Gfo/Idh/MocA_Oxidoreductase"/>
</dbReference>
<dbReference type="InterPro" id="IPR036291">
    <property type="entry name" value="NAD(P)-bd_dom_sf"/>
</dbReference>
<comment type="caution">
    <text evidence="3">The sequence shown here is derived from an EMBL/GenBank/DDBJ whole genome shotgun (WGS) entry which is preliminary data.</text>
</comment>
<dbReference type="GO" id="GO:0000166">
    <property type="term" value="F:nucleotide binding"/>
    <property type="evidence" value="ECO:0007669"/>
    <property type="project" value="InterPro"/>
</dbReference>
<dbReference type="Pfam" id="PF01408">
    <property type="entry name" value="GFO_IDH_MocA"/>
    <property type="match status" value="1"/>
</dbReference>
<accession>A0A8J2VII8</accession>
<evidence type="ECO:0000259" key="1">
    <source>
        <dbReference type="Pfam" id="PF01408"/>
    </source>
</evidence>
<reference evidence="3" key="2">
    <citation type="submission" date="2020-09" db="EMBL/GenBank/DDBJ databases">
        <authorList>
            <person name="Sun Q."/>
            <person name="Zhou Y."/>
        </authorList>
    </citation>
    <scope>NUCLEOTIDE SEQUENCE</scope>
    <source>
        <strain evidence="3">CGMCC 1.15179</strain>
    </source>
</reference>
<dbReference type="Gene3D" id="3.30.360.10">
    <property type="entry name" value="Dihydrodipicolinate Reductase, domain 2"/>
    <property type="match status" value="1"/>
</dbReference>
<evidence type="ECO:0000313" key="3">
    <source>
        <dbReference type="EMBL" id="GGE16402.1"/>
    </source>
</evidence>
<dbReference type="Proteomes" id="UP000625210">
    <property type="component" value="Unassembled WGS sequence"/>
</dbReference>
<dbReference type="PANTHER" id="PTHR43249:SF1">
    <property type="entry name" value="D-GLUCOSIDE 3-DEHYDROGENASE"/>
    <property type="match status" value="1"/>
</dbReference>
<gene>
    <name evidence="3" type="ORF">GCM10011571_17630</name>
</gene>
<sequence>MAKEMGFAIIGAGVICHTHAKEISEMEGARLVAVADVSEEKARKFGEMYGVDWYRDYRDMLKREEVDIVNICTPSGLHAEMAIDAARVGKHVIVEKPMDITLEKADAMIEAFRKARKKLSVISQHRFDYATQKVKREIAAGSLGRLVMAEAAVNWYRPQAYYDKDAWRGTWELDGGGSLMNQSIHTIDLLQYLMGPVESIFAQGGTLTHKRIEVEDVAVATVKFKNGGVGSIVGTTSAYPGLTTRLELFGTEGSAVIENDRLTHFYLRAKEEGGRPVNLARVGQPAGETGASDPAAIPGRSHREQFIDMVRAIREDREPSVNGVEGRKPLEIILAIYRSIETGRPVHLPLVAERGRR</sequence>
<dbReference type="PANTHER" id="PTHR43249">
    <property type="entry name" value="UDP-N-ACETYL-2-AMINO-2-DEOXY-D-GLUCURONATE OXIDASE"/>
    <property type="match status" value="1"/>
</dbReference>
<proteinExistence type="predicted"/>
<feature type="domain" description="Gfo/Idh/MocA-like oxidoreductase N-terminal" evidence="1">
    <location>
        <begin position="6"/>
        <end position="121"/>
    </location>
</feature>
<name>A0A8J2VII8_9BACL</name>
<dbReference type="EMBL" id="BMHQ01000005">
    <property type="protein sequence ID" value="GGE16402.1"/>
    <property type="molecule type" value="Genomic_DNA"/>
</dbReference>
<organism evidence="3 4">
    <name type="scientific">Marinithermofilum abyssi</name>
    <dbReference type="NCBI Taxonomy" id="1571185"/>
    <lineage>
        <taxon>Bacteria</taxon>
        <taxon>Bacillati</taxon>
        <taxon>Bacillota</taxon>
        <taxon>Bacilli</taxon>
        <taxon>Bacillales</taxon>
        <taxon>Thermoactinomycetaceae</taxon>
        <taxon>Marinithermofilum</taxon>
    </lineage>
</organism>
<dbReference type="Pfam" id="PF22725">
    <property type="entry name" value="GFO_IDH_MocA_C3"/>
    <property type="match status" value="1"/>
</dbReference>
<protein>
    <submittedName>
        <fullName evidence="3">Oxidoreductase</fullName>
    </submittedName>
</protein>
<evidence type="ECO:0000259" key="2">
    <source>
        <dbReference type="Pfam" id="PF22725"/>
    </source>
</evidence>
<evidence type="ECO:0000313" key="4">
    <source>
        <dbReference type="Proteomes" id="UP000625210"/>
    </source>
</evidence>
<feature type="domain" description="GFO/IDH/MocA-like oxidoreductase" evidence="2">
    <location>
        <begin position="132"/>
        <end position="255"/>
    </location>
</feature>
<dbReference type="RefSeq" id="WP_229751898.1">
    <property type="nucleotide sequence ID" value="NZ_BMHQ01000005.1"/>
</dbReference>
<dbReference type="SUPFAM" id="SSF55347">
    <property type="entry name" value="Glyceraldehyde-3-phosphate dehydrogenase-like, C-terminal domain"/>
    <property type="match status" value="1"/>
</dbReference>
<dbReference type="AlphaFoldDB" id="A0A8J2VII8"/>
<dbReference type="Gene3D" id="3.40.50.720">
    <property type="entry name" value="NAD(P)-binding Rossmann-like Domain"/>
    <property type="match status" value="1"/>
</dbReference>
<reference evidence="3" key="1">
    <citation type="journal article" date="2014" name="Int. J. Syst. Evol. Microbiol.">
        <title>Complete genome sequence of Corynebacterium casei LMG S-19264T (=DSM 44701T), isolated from a smear-ripened cheese.</title>
        <authorList>
            <consortium name="US DOE Joint Genome Institute (JGI-PGF)"/>
            <person name="Walter F."/>
            <person name="Albersmeier A."/>
            <person name="Kalinowski J."/>
            <person name="Ruckert C."/>
        </authorList>
    </citation>
    <scope>NUCLEOTIDE SEQUENCE</scope>
    <source>
        <strain evidence="3">CGMCC 1.15179</strain>
    </source>
</reference>
<dbReference type="InterPro" id="IPR000683">
    <property type="entry name" value="Gfo/Idh/MocA-like_OxRdtase_N"/>
</dbReference>
<keyword evidence="4" id="KW-1185">Reference proteome</keyword>
<dbReference type="SUPFAM" id="SSF51735">
    <property type="entry name" value="NAD(P)-binding Rossmann-fold domains"/>
    <property type="match status" value="1"/>
</dbReference>
<dbReference type="InterPro" id="IPR055170">
    <property type="entry name" value="GFO_IDH_MocA-like_dom"/>
</dbReference>